<evidence type="ECO:0008006" key="5">
    <source>
        <dbReference type="Google" id="ProtNLM"/>
    </source>
</evidence>
<gene>
    <name evidence="1" type="ORF">KSV97_07735</name>
    <name evidence="2" type="ORF">KSW06_07610</name>
</gene>
<evidence type="ECO:0000313" key="3">
    <source>
        <dbReference type="Proteomes" id="UP001196408"/>
    </source>
</evidence>
<keyword evidence="4" id="KW-1185">Reference proteome</keyword>
<dbReference type="Proteomes" id="UP001197492">
    <property type="component" value="Unassembled WGS sequence"/>
</dbReference>
<proteinExistence type="predicted"/>
<sequence>MLRIKNGIYSTDNTISYYRNKLPDDTFSFDSSNQKVQANLDEFGTIKNLTFFHHNYYMESKPGVWVGKDFVQEHDLSISITWNGNKTELNSDNVDVISDLADNLFPRSIHHFTWGTVSLIACAPITHDGERLSSLMYAIIVENQSDTEGEGVLELPSLYKKKYSDTRNVLIECRETQSHNCISFTLPPHSQKEFMIAFTDPNAYQDTQKLFSRSIDEWLEETRQYYKQCIGKVHFDNDPMAGYLIERAYQQASGAFAMNGYNQILGSNWGTYPVTPHIWNKDMYYSSLPYTMTEPDLCKKTIKWFAQYGIKYPGTKFEGGIFHSLSNSLSVILLSGAYYDYFVDKHFFLDNEDLYRQMKEILNEVITSRNPDEPHLYHSIWISDAYSLGTYHTGSNICVYRACRSLSRLALEIFDEKEYAIELENEAQAIKNDIEKYMTVESNGHRIFLEGIASLDLDAKEHMSDECYRKEMLDQGLQFLTDVDHEGTITLRMHDGEESDTTLLKYYGYEAGDRTTHYGQFSSSDENPTYSKLSRGIKWGNQSGATFPGYISILNGADNVENWSGENGRFKELERLADLDGSWWWWPYKVGSPTGDVTRMNSCGKCGWASGIFYILFITEFLGINYDAPNKHLTIHTKEFIGNFFWEDFHIGESRFDIKVTDQHIHITNKNSYSITVNQHAVKEGEDYEFTK</sequence>
<organism evidence="1 3">
    <name type="scientific">Catenibacterium mitsuokai</name>
    <dbReference type="NCBI Taxonomy" id="100886"/>
    <lineage>
        <taxon>Bacteria</taxon>
        <taxon>Bacillati</taxon>
        <taxon>Bacillota</taxon>
        <taxon>Erysipelotrichia</taxon>
        <taxon>Erysipelotrichales</taxon>
        <taxon>Coprobacillaceae</taxon>
        <taxon>Catenibacterium</taxon>
    </lineage>
</organism>
<evidence type="ECO:0000313" key="2">
    <source>
        <dbReference type="EMBL" id="MBV3393118.1"/>
    </source>
</evidence>
<protein>
    <recommendedName>
        <fullName evidence="5">Glycosyl hydrolase 36 catalytic domain-containing protein</fullName>
    </recommendedName>
</protein>
<dbReference type="AlphaFoldDB" id="A0AAW4MWF7"/>
<comment type="caution">
    <text evidence="1">The sequence shown here is derived from an EMBL/GenBank/DDBJ whole genome shotgun (WGS) entry which is preliminary data.</text>
</comment>
<name>A0AAW4MWF7_9FIRM</name>
<accession>A0AAW4MWF7</accession>
<dbReference type="EMBL" id="JAHOEF010000049">
    <property type="protein sequence ID" value="MBV3383108.1"/>
    <property type="molecule type" value="Genomic_DNA"/>
</dbReference>
<evidence type="ECO:0000313" key="4">
    <source>
        <dbReference type="Proteomes" id="UP001197492"/>
    </source>
</evidence>
<dbReference type="Proteomes" id="UP001196408">
    <property type="component" value="Unassembled WGS sequence"/>
</dbReference>
<evidence type="ECO:0000313" key="1">
    <source>
        <dbReference type="EMBL" id="MBV3383108.1"/>
    </source>
</evidence>
<reference evidence="1 4" key="1">
    <citation type="submission" date="2021-06" db="EMBL/GenBank/DDBJ databases">
        <title>Collection of gut derived symbiotic bacterial strains cultured from healthy donors.</title>
        <authorList>
            <person name="Lin H."/>
            <person name="Littmann E."/>
            <person name="Pamer E.G."/>
        </authorList>
    </citation>
    <scope>NUCLEOTIDE SEQUENCE</scope>
    <source>
        <strain evidence="2 4">MSK.21.70</strain>
        <strain evidence="1">MSK.21.82</strain>
    </source>
</reference>
<dbReference type="EMBL" id="JAHOEL010000047">
    <property type="protein sequence ID" value="MBV3393118.1"/>
    <property type="molecule type" value="Genomic_DNA"/>
</dbReference>